<proteinExistence type="predicted"/>
<evidence type="ECO:0000313" key="1">
    <source>
        <dbReference type="EMBL" id="QPG60419.1"/>
    </source>
</evidence>
<dbReference type="Proteomes" id="UP000316416">
    <property type="component" value="Chromosome"/>
</dbReference>
<organism evidence="1 2">
    <name type="scientific">Shewanella eurypsychrophilus</name>
    <dbReference type="NCBI Taxonomy" id="2593656"/>
    <lineage>
        <taxon>Bacteria</taxon>
        <taxon>Pseudomonadati</taxon>
        <taxon>Pseudomonadota</taxon>
        <taxon>Gammaproteobacteria</taxon>
        <taxon>Alteromonadales</taxon>
        <taxon>Shewanellaceae</taxon>
        <taxon>Shewanella</taxon>
    </lineage>
</organism>
<sequence length="128" mass="14101">MSLPLVLLVQTSVKAAPSEAEIIFSNEVIECASYYQISSDAIAKMDAPQMKAVGDRLKNTSIEALTLAQKYQSDEAVADVLSEVQQKQLAALPDNKSLGRLMGKYKDSCKSLLAEPQKRLDYWIMATM</sequence>
<dbReference type="EMBL" id="CP045503">
    <property type="protein sequence ID" value="QPG60419.1"/>
    <property type="molecule type" value="Genomic_DNA"/>
</dbReference>
<evidence type="ECO:0000313" key="2">
    <source>
        <dbReference type="Proteomes" id="UP000316416"/>
    </source>
</evidence>
<protein>
    <submittedName>
        <fullName evidence="1">Uncharacterized protein</fullName>
    </submittedName>
</protein>
<dbReference type="RefSeq" id="WP_142870624.1">
    <property type="nucleotide sequence ID" value="NZ_CP045503.2"/>
</dbReference>
<accession>A0ABX6VCJ7</accession>
<reference evidence="1" key="1">
    <citation type="submission" date="2021-07" db="EMBL/GenBank/DDBJ databases">
        <title>Shewanella sp. YLB-07 whole genome sequence.</title>
        <authorList>
            <person name="Yu L."/>
        </authorList>
    </citation>
    <scope>NUCLEOTIDE SEQUENCE</scope>
    <source>
        <strain evidence="1">YLB-08</strain>
    </source>
</reference>
<gene>
    <name evidence="1" type="ORF">FM038_009495</name>
</gene>
<keyword evidence="2" id="KW-1185">Reference proteome</keyword>
<name>A0ABX6VCJ7_9GAMM</name>